<evidence type="ECO:0000313" key="1">
    <source>
        <dbReference type="EMBL" id="MFD1399313.1"/>
    </source>
</evidence>
<evidence type="ECO:0008006" key="3">
    <source>
        <dbReference type="Google" id="ProtNLM"/>
    </source>
</evidence>
<evidence type="ECO:0000313" key="2">
    <source>
        <dbReference type="Proteomes" id="UP001597199"/>
    </source>
</evidence>
<reference evidence="2" key="1">
    <citation type="journal article" date="2019" name="Int. J. Syst. Evol. Microbiol.">
        <title>The Global Catalogue of Microorganisms (GCM) 10K type strain sequencing project: providing services to taxonomists for standard genome sequencing and annotation.</title>
        <authorList>
            <consortium name="The Broad Institute Genomics Platform"/>
            <consortium name="The Broad Institute Genome Sequencing Center for Infectious Disease"/>
            <person name="Wu L."/>
            <person name="Ma J."/>
        </authorList>
    </citation>
    <scope>NUCLEOTIDE SEQUENCE [LARGE SCALE GENOMIC DNA]</scope>
    <source>
        <strain evidence="2">CCM 9110</strain>
    </source>
</reference>
<comment type="caution">
    <text evidence="1">The sequence shown here is derived from an EMBL/GenBank/DDBJ whole genome shotgun (WGS) entry which is preliminary data.</text>
</comment>
<dbReference type="Proteomes" id="UP001597199">
    <property type="component" value="Unassembled WGS sequence"/>
</dbReference>
<name>A0ABW4BHE6_9LACO</name>
<sequence>MTQTMQLVLGSQTYMQQFAKQAATPTRLLKDVEKDRDFALLDLKGAIPFVSPVRGTVLAHYGTVPAYGYIALMYFKLGKDEAGVFVSQMTEFTDQADRLEGCDAMVLMETDNPHLEYLLLSAWNRKLDVYTAQNTPLYAPVRTFAQRAQAGFGYHRAIYTIVDPDHPTKALTAEAAGAD</sequence>
<dbReference type="EMBL" id="JBHTOA010000031">
    <property type="protein sequence ID" value="MFD1399313.1"/>
    <property type="molecule type" value="Genomic_DNA"/>
</dbReference>
<gene>
    <name evidence="1" type="ORF">ACFQ41_08315</name>
</gene>
<accession>A0ABW4BHE6</accession>
<organism evidence="1 2">
    <name type="scientific">Lacticaseibacillus suilingensis</name>
    <dbReference type="NCBI Taxonomy" id="2799577"/>
    <lineage>
        <taxon>Bacteria</taxon>
        <taxon>Bacillati</taxon>
        <taxon>Bacillota</taxon>
        <taxon>Bacilli</taxon>
        <taxon>Lactobacillales</taxon>
        <taxon>Lactobacillaceae</taxon>
        <taxon>Lacticaseibacillus</taxon>
    </lineage>
</organism>
<keyword evidence="2" id="KW-1185">Reference proteome</keyword>
<proteinExistence type="predicted"/>
<dbReference type="Gene3D" id="3.30.70.100">
    <property type="match status" value="1"/>
</dbReference>
<protein>
    <recommendedName>
        <fullName evidence="3">Monooxygenase</fullName>
    </recommendedName>
</protein>
<dbReference type="RefSeq" id="WP_204118119.1">
    <property type="nucleotide sequence ID" value="NZ_BOLV01000002.1"/>
</dbReference>